<reference evidence="1" key="1">
    <citation type="journal article" date="2021" name="Proc. Natl. Acad. Sci. U.S.A.">
        <title>A Catalog of Tens of Thousands of Viruses from Human Metagenomes Reveals Hidden Associations with Chronic Diseases.</title>
        <authorList>
            <person name="Tisza M.J."/>
            <person name="Buck C.B."/>
        </authorList>
    </citation>
    <scope>NUCLEOTIDE SEQUENCE</scope>
    <source>
        <strain evidence="1">CtRuT6</strain>
    </source>
</reference>
<name>A0A8S5N2R1_9CAUD</name>
<proteinExistence type="predicted"/>
<sequence length="41" mass="5204">MQRVLFLYPKTILKERKYNYEKENGIYSHRSRSNRYGFFNR</sequence>
<accession>A0A8S5N2R1</accession>
<evidence type="ECO:0000313" key="1">
    <source>
        <dbReference type="EMBL" id="DAD88897.1"/>
    </source>
</evidence>
<organism evidence="1">
    <name type="scientific">Siphoviridae sp. ctRuT6</name>
    <dbReference type="NCBI Taxonomy" id="2826339"/>
    <lineage>
        <taxon>Viruses</taxon>
        <taxon>Duplodnaviria</taxon>
        <taxon>Heunggongvirae</taxon>
        <taxon>Uroviricota</taxon>
        <taxon>Caudoviricetes</taxon>
    </lineage>
</organism>
<dbReference type="EMBL" id="BK015049">
    <property type="protein sequence ID" value="DAD88897.1"/>
    <property type="molecule type" value="Genomic_DNA"/>
</dbReference>
<protein>
    <submittedName>
        <fullName evidence="1">Uncharacterized protein</fullName>
    </submittedName>
</protein>